<keyword evidence="4" id="KW-1185">Reference proteome</keyword>
<gene>
    <name evidence="3" type="ORF">GS398_10810</name>
</gene>
<dbReference type="GO" id="GO:0016758">
    <property type="term" value="F:hexosyltransferase activity"/>
    <property type="evidence" value="ECO:0007669"/>
    <property type="project" value="TreeGrafter"/>
</dbReference>
<proteinExistence type="predicted"/>
<dbReference type="PANTHER" id="PTHR34136">
    <property type="match status" value="1"/>
</dbReference>
<protein>
    <submittedName>
        <fullName evidence="3">WecB/TagA/CpsF family glycosyltransferase</fullName>
    </submittedName>
</protein>
<dbReference type="Proteomes" id="UP000451233">
    <property type="component" value="Unassembled WGS sequence"/>
</dbReference>
<keyword evidence="1" id="KW-0328">Glycosyltransferase</keyword>
<sequence length="259" mass="29574">MNNQRKNFLDYSVFTKTLNNLPSGKTLLVNTINQYSYCIAQANSIFKKSLQHSDILLPDGIGIVMAIRFLTGKVIKKIAGTDVHEHMLRRLNDRSGSCFYLGSTNDTLAKITSKLSAEFPNIQVGSYAPPYKTTFNSHDDAGMIRAVNTFKPDVLFVGMTAPKQEIWVHLHKEKLDTRIICTIGAVFDFYAGTLTRPGKVWISLGLEWFIRLIKEPRRLSMRYLYFGPQFIWLILKEKYLQLSSGKKVPARNKIIYRAD</sequence>
<keyword evidence="2 3" id="KW-0808">Transferase</keyword>
<dbReference type="CDD" id="cd06533">
    <property type="entry name" value="Glyco_transf_WecG_TagA"/>
    <property type="match status" value="1"/>
</dbReference>
<dbReference type="PANTHER" id="PTHR34136:SF1">
    <property type="entry name" value="UDP-N-ACETYL-D-MANNOSAMINURONIC ACID TRANSFERASE"/>
    <property type="match status" value="1"/>
</dbReference>
<dbReference type="AlphaFoldDB" id="A0A7K1XZ10"/>
<dbReference type="EMBL" id="WVHS01000002">
    <property type="protein sequence ID" value="MXV15796.1"/>
    <property type="molecule type" value="Genomic_DNA"/>
</dbReference>
<dbReference type="RefSeq" id="WP_160906768.1">
    <property type="nucleotide sequence ID" value="NZ_WVHS01000002.1"/>
</dbReference>
<reference evidence="3 4" key="1">
    <citation type="submission" date="2019-11" db="EMBL/GenBank/DDBJ databases">
        <title>Pedobacter sp. HMF7056 Genome sequencing and assembly.</title>
        <authorList>
            <person name="Kang H."/>
            <person name="Kim H."/>
            <person name="Joh K."/>
        </authorList>
    </citation>
    <scope>NUCLEOTIDE SEQUENCE [LARGE SCALE GENOMIC DNA]</scope>
    <source>
        <strain evidence="3 4">HMF7056</strain>
    </source>
</reference>
<evidence type="ECO:0000313" key="4">
    <source>
        <dbReference type="Proteomes" id="UP000451233"/>
    </source>
</evidence>
<evidence type="ECO:0000256" key="1">
    <source>
        <dbReference type="ARBA" id="ARBA00022676"/>
    </source>
</evidence>
<organism evidence="3 4">
    <name type="scientific">Hufsiella ginkgonis</name>
    <dbReference type="NCBI Taxonomy" id="2695274"/>
    <lineage>
        <taxon>Bacteria</taxon>
        <taxon>Pseudomonadati</taxon>
        <taxon>Bacteroidota</taxon>
        <taxon>Sphingobacteriia</taxon>
        <taxon>Sphingobacteriales</taxon>
        <taxon>Sphingobacteriaceae</taxon>
        <taxon>Hufsiella</taxon>
    </lineage>
</organism>
<dbReference type="InterPro" id="IPR004629">
    <property type="entry name" value="WecG_TagA_CpsF"/>
</dbReference>
<evidence type="ECO:0000313" key="3">
    <source>
        <dbReference type="EMBL" id="MXV15796.1"/>
    </source>
</evidence>
<name>A0A7K1XZ10_9SPHI</name>
<dbReference type="Pfam" id="PF03808">
    <property type="entry name" value="Glyco_tran_WecG"/>
    <property type="match status" value="1"/>
</dbReference>
<comment type="caution">
    <text evidence="3">The sequence shown here is derived from an EMBL/GenBank/DDBJ whole genome shotgun (WGS) entry which is preliminary data.</text>
</comment>
<evidence type="ECO:0000256" key="2">
    <source>
        <dbReference type="ARBA" id="ARBA00022679"/>
    </source>
</evidence>
<dbReference type="NCBIfam" id="TIGR00696">
    <property type="entry name" value="wecG_tagA_cpsF"/>
    <property type="match status" value="1"/>
</dbReference>
<accession>A0A7K1XZ10</accession>